<feature type="transmembrane region" description="Helical" evidence="19">
    <location>
        <begin position="1538"/>
        <end position="1559"/>
    </location>
</feature>
<feature type="transmembrane region" description="Helical" evidence="19">
    <location>
        <begin position="1649"/>
        <end position="1668"/>
    </location>
</feature>
<dbReference type="FunFam" id="1.20.1250.20:FF:000011">
    <property type="entry name" value="MFS multidrug transporter, putative"/>
    <property type="match status" value="1"/>
</dbReference>
<evidence type="ECO:0000256" key="3">
    <source>
        <dbReference type="ARBA" id="ARBA00004987"/>
    </source>
</evidence>
<evidence type="ECO:0000256" key="16">
    <source>
        <dbReference type="ARBA" id="ARBA00038459"/>
    </source>
</evidence>
<dbReference type="InterPro" id="IPR011658">
    <property type="entry name" value="PA14_dom"/>
</dbReference>
<evidence type="ECO:0000256" key="6">
    <source>
        <dbReference type="ARBA" id="ARBA00022692"/>
    </source>
</evidence>
<keyword evidence="6 19" id="KW-0812">Transmembrane</keyword>
<dbReference type="GO" id="GO:0008422">
    <property type="term" value="F:beta-glucosidase activity"/>
    <property type="evidence" value="ECO:0007669"/>
    <property type="project" value="UniProtKB-EC"/>
</dbReference>
<evidence type="ECO:0000256" key="12">
    <source>
        <dbReference type="ARBA" id="ARBA00023242"/>
    </source>
</evidence>
<dbReference type="Pfam" id="PF07691">
    <property type="entry name" value="PA14"/>
    <property type="match status" value="1"/>
</dbReference>
<keyword evidence="14" id="KW-0326">Glycosidase</keyword>
<dbReference type="PROSITE" id="PS50048">
    <property type="entry name" value="ZN2_CY6_FUNGAL_2"/>
    <property type="match status" value="1"/>
</dbReference>
<evidence type="ECO:0000256" key="15">
    <source>
        <dbReference type="ARBA" id="ARBA00023326"/>
    </source>
</evidence>
<dbReference type="PROSITE" id="PS00463">
    <property type="entry name" value="ZN2_CY6_FUNGAL_1"/>
    <property type="match status" value="1"/>
</dbReference>
<comment type="catalytic activity">
    <reaction evidence="1">
        <text>Hydrolysis of terminal, non-reducing beta-D-glucosyl residues with release of beta-D-glucose.</text>
        <dbReference type="EC" id="3.2.1.21"/>
    </reaction>
</comment>
<evidence type="ECO:0000256" key="5">
    <source>
        <dbReference type="ARBA" id="ARBA00012744"/>
    </source>
</evidence>
<proteinExistence type="inferred from homology"/>
<gene>
    <name evidence="23" type="primary">bglK-2</name>
    <name evidence="23" type="ORF">Forpi1262_v012873</name>
</gene>
<evidence type="ECO:0000256" key="19">
    <source>
        <dbReference type="SAM" id="Phobius"/>
    </source>
</evidence>
<evidence type="ECO:0000256" key="17">
    <source>
        <dbReference type="ARBA" id="ARBA00054466"/>
    </source>
</evidence>
<dbReference type="UniPathway" id="UPA00696"/>
<dbReference type="GO" id="GO:0000981">
    <property type="term" value="F:DNA-binding transcription factor activity, RNA polymerase II-specific"/>
    <property type="evidence" value="ECO:0007669"/>
    <property type="project" value="InterPro"/>
</dbReference>
<dbReference type="InterPro" id="IPR037524">
    <property type="entry name" value="PA14/GLEYA"/>
</dbReference>
<dbReference type="Proteomes" id="UP000693942">
    <property type="component" value="Unassembled WGS sequence"/>
</dbReference>
<evidence type="ECO:0000256" key="7">
    <source>
        <dbReference type="ARBA" id="ARBA00022801"/>
    </source>
</evidence>
<keyword evidence="11" id="KW-0325">Glycoprotein</keyword>
<dbReference type="SMART" id="SM00066">
    <property type="entry name" value="GAL4"/>
    <property type="match status" value="1"/>
</dbReference>
<dbReference type="PROSITE" id="PS00775">
    <property type="entry name" value="GLYCOSYL_HYDROL_F3"/>
    <property type="match status" value="1"/>
</dbReference>
<feature type="domain" description="PA14" evidence="22">
    <location>
        <begin position="954"/>
        <end position="1113"/>
    </location>
</feature>
<dbReference type="GO" id="GO:0008270">
    <property type="term" value="F:zinc ion binding"/>
    <property type="evidence" value="ECO:0007669"/>
    <property type="project" value="InterPro"/>
</dbReference>
<comment type="similarity">
    <text evidence="4">Belongs to the glycosyl hydrolase 3 family.</text>
</comment>
<feature type="transmembrane region" description="Helical" evidence="19">
    <location>
        <begin position="1452"/>
        <end position="1471"/>
    </location>
</feature>
<feature type="transmembrane region" description="Helical" evidence="19">
    <location>
        <begin position="1477"/>
        <end position="1499"/>
    </location>
</feature>
<feature type="domain" description="Major facilitator superfamily (MFS) profile" evidence="21">
    <location>
        <begin position="1385"/>
        <end position="1807"/>
    </location>
</feature>
<dbReference type="CDD" id="cd12148">
    <property type="entry name" value="fungal_TF_MHR"/>
    <property type="match status" value="1"/>
</dbReference>
<keyword evidence="8 19" id="KW-1133">Transmembrane helix</keyword>
<comment type="caution">
    <text evidence="23">The sequence shown here is derived from an EMBL/GenBank/DDBJ whole genome shotgun (WGS) entry which is preliminary data.</text>
</comment>
<evidence type="ECO:0000313" key="23">
    <source>
        <dbReference type="EMBL" id="KAG7426469.1"/>
    </source>
</evidence>
<dbReference type="FunFam" id="3.20.20.300:FF:000006">
    <property type="entry name" value="Beta-glucosidase H"/>
    <property type="match status" value="1"/>
</dbReference>
<evidence type="ECO:0000256" key="8">
    <source>
        <dbReference type="ARBA" id="ARBA00022989"/>
    </source>
</evidence>
<dbReference type="PANTHER" id="PTHR42715:SF13">
    <property type="entry name" value="BETA-GLUCOSIDASE K-RELATED"/>
    <property type="match status" value="1"/>
</dbReference>
<dbReference type="InterPro" id="IPR011701">
    <property type="entry name" value="MFS"/>
</dbReference>
<evidence type="ECO:0000256" key="13">
    <source>
        <dbReference type="ARBA" id="ARBA00023277"/>
    </source>
</evidence>
<feature type="compositionally biased region" description="Polar residues" evidence="18">
    <location>
        <begin position="1332"/>
        <end position="1346"/>
    </location>
</feature>
<dbReference type="EC" id="3.2.1.21" evidence="5"/>
<keyword evidence="13" id="KW-0119">Carbohydrate metabolism</keyword>
<dbReference type="InterPro" id="IPR020846">
    <property type="entry name" value="MFS_dom"/>
</dbReference>
<feature type="transmembrane region" description="Helical" evidence="19">
    <location>
        <begin position="1383"/>
        <end position="1407"/>
    </location>
</feature>
<dbReference type="InterPro" id="IPR050288">
    <property type="entry name" value="Cellulose_deg_GH3"/>
</dbReference>
<feature type="transmembrane region" description="Helical" evidence="19">
    <location>
        <begin position="1606"/>
        <end position="1629"/>
    </location>
</feature>
<comment type="subcellular location">
    <subcellularLocation>
        <location evidence="2">Membrane</location>
        <topology evidence="2">Multi-pass membrane protein</topology>
    </subcellularLocation>
</comment>
<comment type="pathway">
    <text evidence="3">Glycan metabolism; cellulose degradation.</text>
</comment>
<feature type="transmembrane region" description="Helical" evidence="19">
    <location>
        <begin position="1713"/>
        <end position="1740"/>
    </location>
</feature>
<dbReference type="InterPro" id="IPR001138">
    <property type="entry name" value="Zn2Cys6_DnaBD"/>
</dbReference>
<dbReference type="InterPro" id="IPR002772">
    <property type="entry name" value="Glyco_hydro_3_C"/>
</dbReference>
<evidence type="ECO:0000256" key="2">
    <source>
        <dbReference type="ARBA" id="ARBA00004141"/>
    </source>
</evidence>
<dbReference type="PROSITE" id="PS51820">
    <property type="entry name" value="PA14"/>
    <property type="match status" value="1"/>
</dbReference>
<dbReference type="EMBL" id="JAELUR010000010">
    <property type="protein sequence ID" value="KAG7426469.1"/>
    <property type="molecule type" value="Genomic_DNA"/>
</dbReference>
<dbReference type="InterPro" id="IPR026891">
    <property type="entry name" value="Fn3-like"/>
</dbReference>
<evidence type="ECO:0000256" key="10">
    <source>
        <dbReference type="ARBA" id="ARBA00023136"/>
    </source>
</evidence>
<keyword evidence="12" id="KW-0539">Nucleus</keyword>
<organism evidence="23 24">
    <name type="scientific">Fusarium oxysporum f. sp. raphani</name>
    <dbReference type="NCBI Taxonomy" id="96318"/>
    <lineage>
        <taxon>Eukaryota</taxon>
        <taxon>Fungi</taxon>
        <taxon>Dikarya</taxon>
        <taxon>Ascomycota</taxon>
        <taxon>Pezizomycotina</taxon>
        <taxon>Sordariomycetes</taxon>
        <taxon>Hypocreomycetidae</taxon>
        <taxon>Hypocreales</taxon>
        <taxon>Nectriaceae</taxon>
        <taxon>Fusarium</taxon>
        <taxon>Fusarium oxysporum species complex</taxon>
    </lineage>
</organism>
<dbReference type="GO" id="GO:0022857">
    <property type="term" value="F:transmembrane transporter activity"/>
    <property type="evidence" value="ECO:0007669"/>
    <property type="project" value="InterPro"/>
</dbReference>
<dbReference type="PANTHER" id="PTHR42715">
    <property type="entry name" value="BETA-GLUCOSIDASE"/>
    <property type="match status" value="1"/>
</dbReference>
<dbReference type="Pfam" id="PF00933">
    <property type="entry name" value="Glyco_hydro_3"/>
    <property type="match status" value="1"/>
</dbReference>
<accession>A0A8J5U3Y6</accession>
<dbReference type="Pfam" id="PF01915">
    <property type="entry name" value="Glyco_hydro_3_C"/>
    <property type="match status" value="1"/>
</dbReference>
<evidence type="ECO:0000256" key="1">
    <source>
        <dbReference type="ARBA" id="ARBA00000448"/>
    </source>
</evidence>
<reference evidence="23" key="1">
    <citation type="submission" date="2021-04" db="EMBL/GenBank/DDBJ databases">
        <title>First draft genome resource for Brassicaceae pathogens Fusarium oxysporum f. sp. raphani and Fusarium oxysporum f. sp. rapae.</title>
        <authorList>
            <person name="Asai S."/>
        </authorList>
    </citation>
    <scope>NUCLEOTIDE SEQUENCE</scope>
    <source>
        <strain evidence="23">Tf1262</strain>
    </source>
</reference>
<evidence type="ECO:0000256" key="14">
    <source>
        <dbReference type="ARBA" id="ARBA00023295"/>
    </source>
</evidence>
<dbReference type="Pfam" id="PF00172">
    <property type="entry name" value="Zn_clus"/>
    <property type="match status" value="1"/>
</dbReference>
<evidence type="ECO:0000259" key="20">
    <source>
        <dbReference type="PROSITE" id="PS50048"/>
    </source>
</evidence>
<keyword evidence="9" id="KW-0136">Cellulose degradation</keyword>
<protein>
    <recommendedName>
        <fullName evidence="5">beta-glucosidase</fullName>
        <ecNumber evidence="5">3.2.1.21</ecNumber>
    </recommendedName>
</protein>
<dbReference type="GO" id="GO:0016020">
    <property type="term" value="C:membrane"/>
    <property type="evidence" value="ECO:0007669"/>
    <property type="project" value="UniProtKB-SubCell"/>
</dbReference>
<evidence type="ECO:0000256" key="9">
    <source>
        <dbReference type="ARBA" id="ARBA00023001"/>
    </source>
</evidence>
<dbReference type="Pfam" id="PF14310">
    <property type="entry name" value="Fn3-like"/>
    <property type="match status" value="1"/>
</dbReference>
<dbReference type="CDD" id="cd17323">
    <property type="entry name" value="MFS_Tpo1_MDR_like"/>
    <property type="match status" value="1"/>
</dbReference>
<comment type="function">
    <text evidence="17">Efflux pump involved in export of fusaric acid, a mycotoxin with low to moderate toxicity to animals and humans, but with high phytotoxic properties. Constitutes a self-protecting mechanism of the fungus against critical levels of FSA within the cell.</text>
</comment>
<feature type="transmembrane region" description="Helical" evidence="19">
    <location>
        <begin position="1511"/>
        <end position="1532"/>
    </location>
</feature>
<name>A0A8J5U3Y6_FUSOX</name>
<feature type="transmembrane region" description="Helical" evidence="19">
    <location>
        <begin position="1419"/>
        <end position="1440"/>
    </location>
</feature>
<keyword evidence="10 19" id="KW-0472">Membrane</keyword>
<evidence type="ECO:0000313" key="24">
    <source>
        <dbReference type="Proteomes" id="UP000693942"/>
    </source>
</evidence>
<sequence length="1816" mass="199674">MADGPSSGVAQAPFPKSRGVTACQKCRTRKTRCDNRRPTCGFCLKRRLTCVYPADEDPGSVTGAEILHAIHHLTKIVENQHSPQQSPAQTVESLSSSVRQPTLDNWAVPQNVTIRPQGVESILSWKIFAADRPASCLFAQSTPPSLGNYPVPDTSYPQLAWLEAQYIEALHTKNPIIDLDELHHMMIHVAENGFDWSTGACLVALVCANAAITDSHTEMSSSPEVTAEKKAEIELSMQFWSVAVKRLGYASAQNTVQAVQCLCLAGIWYMHRLEPLEAWKHFNLAGAAWHTLSLTHGELSGNTEDQGCSNEFTLMQALCFTIWKSECELRLELPLPTPPILDNAYLPLAFPQPPDFGSHPDASDKERSWYYYLSEIAARHVINRLVQMNSEAPEFPNEKHVRRMISQAELMQSQISDWHSSLPPIFHFDTPQGYTADAVADPMVFILRHRYISLCELVSRPFVRLCVDQLADEMDASLHGIITSYASQCVRFCILKLDQVAGHRHQGTWYGIRVATSAALILAAVDRAQRQAKEDEAFRLVQSVTLPETWKDAVARGAADFDVEHVIQNASVSDKISLLSGRDFWHTNPLPAFNVPSVRVSDGPNGVRGTKFVDGVPAACLPCGTGLAATWDQDLLYKAGVLIGNECIAKGAHCWLGPTVCIQRSPLGGRGFESMAEDPYATGKLAAAYIKGVQSTGVVSIIKHWLANDQEHERVGVNVVASERALREVHMLPFQIALSDAAPGGVMACYNKVNGKHVSENRDFLDSLLREEWQWKGLIMSDWFGTYSTTEAINAGLDLEMPGPTRQRGQLLDLAVSTRKVSRSTIDARARNVLEFVQRCTKVPVAAEEGGRDYPEDRQLNRKLAGDSVVLLKNENNQLPLKRPFKSIALIGPNMKTTSFCGGGSAHLRPYYTVSPYEGIVAQLPPDVEVRYEVGASASGWNPLMQGEMMTTPEGSPGMRMRFYSQGPSVPDREIIDESHLPDSSWLLMGYSHPKLDKFFYATVEGDLVIQETGLFEFGLAVYGSARLYVDGQLLIDNNLVQRGGTFFFGKGTVEEKAQKRLVQGQKYRITVEYESAPSSKLVKPGVVNFGGGAGRVGLASAIDPEIGVQNAVSAALQSDVTILCIGMTSDQESEGFDRPHMDLPGSLPRLASAVLAAVPDAIVVTQSGTPFNMLWAESAKTHVHAWLAGNETGNGIADVLFGATCPSGKLPLSFPRRLQDTPTFLNFGSERGRVIYGEDIYVGYRYYEKVDRDVLYPFGHGLSYTTFTYDKLNLASSHVSFEITNSGPVPGAEVSQLYIAADEATSSIQRPKKELKGFKKTYLQPDMANNIEPTSRDTLPPTSTMAEKEKHEDSPQPPNDSLDLNVPDDPDMPLNWPKSKRWINIMIVSILTLLTPFASSMIAPAIQPIMDEMHETNPNIGSFMVSIYLLGYAFGPLFLAPLSEIYGRLPVYRICMIVFLLTNIACALSINMPMLIIFRLLTGLAGACPLTIGPASVADCFSQEERGRAMAIWNMPVLLGPSLGPAVGAYVSRGLGWRWNFWLLIIMTGAVLVICAFVQKETHAPTLQRKKLRKLQKERDTEDLPVATPHSQLIKRSLARPLKMLFFSPIIFGLSFLTAIAYGTLYLLFTTVSETFKTKYGIVTNVGLIYLGFGCGQIVGLILFGMVSDPILRRMARGGELKPEYRLPLMIPCSAIIPIGLLVYGWTTEYGVFWFVPVIGTFMIGFGMITVFTSVSTYLVDAFPTYAASATAANTVLRSIGGALLPLAGPKMFDAIGQGWGNTLLAGVSLAMISMIVISYRYGERLRTGAKYQLD</sequence>
<dbReference type="InterPro" id="IPR001764">
    <property type="entry name" value="Glyco_hydro_3_N"/>
</dbReference>
<dbReference type="SMART" id="SM00758">
    <property type="entry name" value="PA14"/>
    <property type="match status" value="1"/>
</dbReference>
<feature type="domain" description="Zn(2)-C6 fungal-type" evidence="20">
    <location>
        <begin position="22"/>
        <end position="52"/>
    </location>
</feature>
<dbReference type="InterPro" id="IPR019800">
    <property type="entry name" value="Glyco_hydro_3_AS"/>
</dbReference>
<comment type="similarity">
    <text evidence="16">Belongs to the major facilitator superfamily. DHA1 family. Polyamines/proton antiporter (TC 2.A.1.2.16) subfamily.</text>
</comment>
<dbReference type="Pfam" id="PF07690">
    <property type="entry name" value="MFS_1"/>
    <property type="match status" value="1"/>
</dbReference>
<evidence type="ECO:0000259" key="22">
    <source>
        <dbReference type="PROSITE" id="PS51820"/>
    </source>
</evidence>
<evidence type="ECO:0000256" key="18">
    <source>
        <dbReference type="SAM" id="MobiDB-lite"/>
    </source>
</evidence>
<evidence type="ECO:0000259" key="21">
    <source>
        <dbReference type="PROSITE" id="PS50850"/>
    </source>
</evidence>
<evidence type="ECO:0000256" key="11">
    <source>
        <dbReference type="ARBA" id="ARBA00023180"/>
    </source>
</evidence>
<evidence type="ECO:0000256" key="4">
    <source>
        <dbReference type="ARBA" id="ARBA00005336"/>
    </source>
</evidence>
<feature type="transmembrane region" description="Helical" evidence="19">
    <location>
        <begin position="1688"/>
        <end position="1707"/>
    </location>
</feature>
<keyword evidence="7" id="KW-0378">Hydrolase</keyword>
<dbReference type="CDD" id="cd00067">
    <property type="entry name" value="GAL4"/>
    <property type="match status" value="1"/>
</dbReference>
<dbReference type="PROSITE" id="PS50850">
    <property type="entry name" value="MFS"/>
    <property type="match status" value="1"/>
</dbReference>
<feature type="transmembrane region" description="Helical" evidence="19">
    <location>
        <begin position="1781"/>
        <end position="1803"/>
    </location>
</feature>
<keyword evidence="15" id="KW-0624">Polysaccharide degradation</keyword>
<dbReference type="GO" id="GO:0030245">
    <property type="term" value="P:cellulose catabolic process"/>
    <property type="evidence" value="ECO:0007669"/>
    <property type="project" value="UniProtKB-UniPathway"/>
</dbReference>
<feature type="region of interest" description="Disordered" evidence="18">
    <location>
        <begin position="1327"/>
        <end position="1371"/>
    </location>
</feature>